<dbReference type="PROSITE" id="PS51186">
    <property type="entry name" value="GNAT"/>
    <property type="match status" value="1"/>
</dbReference>
<feature type="domain" description="N-acetyltransferase" evidence="1">
    <location>
        <begin position="7"/>
        <end position="171"/>
    </location>
</feature>
<gene>
    <name evidence="2" type="ORF">N783_05640</name>
</gene>
<name>A0A0A5I142_9BACI</name>
<evidence type="ECO:0000259" key="1">
    <source>
        <dbReference type="PROSITE" id="PS51186"/>
    </source>
</evidence>
<keyword evidence="2" id="KW-0808">Transferase</keyword>
<proteinExistence type="predicted"/>
<dbReference type="GO" id="GO:0016747">
    <property type="term" value="F:acyltransferase activity, transferring groups other than amino-acyl groups"/>
    <property type="evidence" value="ECO:0007669"/>
    <property type="project" value="InterPro"/>
</dbReference>
<organism evidence="2 3">
    <name type="scientific">Pontibacillus marinus BH030004 = DSM 16465</name>
    <dbReference type="NCBI Taxonomy" id="1385511"/>
    <lineage>
        <taxon>Bacteria</taxon>
        <taxon>Bacillati</taxon>
        <taxon>Bacillota</taxon>
        <taxon>Bacilli</taxon>
        <taxon>Bacillales</taxon>
        <taxon>Bacillaceae</taxon>
        <taxon>Pontibacillus</taxon>
    </lineage>
</organism>
<evidence type="ECO:0000313" key="2">
    <source>
        <dbReference type="EMBL" id="KGX89572.1"/>
    </source>
</evidence>
<keyword evidence="3" id="KW-1185">Reference proteome</keyword>
<dbReference type="Gene3D" id="3.40.630.30">
    <property type="match status" value="1"/>
</dbReference>
<sequence length="180" mass="21470">MFLGERIYLRKVTEEDALTYHRWRNDPEVMENTSLTLDLFTYKETTEFIQSIAESATSKSYFIMDKENDEPIGITSLINLDYKNRNSECIIDIGNKNYWGDGYGKEAMELLVQYSFRELNLHKLYLKVFAFNTRAIRLYEKIGFEREGELKDHLFRNGEWHNIVEMALFQDKYLQMESKV</sequence>
<evidence type="ECO:0000313" key="3">
    <source>
        <dbReference type="Proteomes" id="UP000030403"/>
    </source>
</evidence>
<dbReference type="Proteomes" id="UP000030403">
    <property type="component" value="Unassembled WGS sequence"/>
</dbReference>
<comment type="caution">
    <text evidence="2">The sequence shown here is derived from an EMBL/GenBank/DDBJ whole genome shotgun (WGS) entry which is preliminary data.</text>
</comment>
<accession>A0A0A5I142</accession>
<dbReference type="AlphaFoldDB" id="A0A0A5I142"/>
<dbReference type="RefSeq" id="WP_027445594.1">
    <property type="nucleotide sequence ID" value="NZ_AULJ01000012.1"/>
</dbReference>
<dbReference type="Pfam" id="PF13302">
    <property type="entry name" value="Acetyltransf_3"/>
    <property type="match status" value="1"/>
</dbReference>
<dbReference type="EMBL" id="AVPF01000014">
    <property type="protein sequence ID" value="KGX89572.1"/>
    <property type="molecule type" value="Genomic_DNA"/>
</dbReference>
<dbReference type="eggNOG" id="COG1670">
    <property type="taxonomic scope" value="Bacteria"/>
</dbReference>
<dbReference type="STRING" id="1385511.GCA_000425225_01241"/>
<dbReference type="PANTHER" id="PTHR43415">
    <property type="entry name" value="SPERMIDINE N(1)-ACETYLTRANSFERASE"/>
    <property type="match status" value="1"/>
</dbReference>
<dbReference type="InterPro" id="IPR016181">
    <property type="entry name" value="Acyl_CoA_acyltransferase"/>
</dbReference>
<dbReference type="InterPro" id="IPR020036">
    <property type="entry name" value="PseH"/>
</dbReference>
<dbReference type="SUPFAM" id="SSF55729">
    <property type="entry name" value="Acyl-CoA N-acyltransferases (Nat)"/>
    <property type="match status" value="1"/>
</dbReference>
<dbReference type="NCBIfam" id="TIGR03585">
    <property type="entry name" value="PseH"/>
    <property type="match status" value="1"/>
</dbReference>
<dbReference type="OrthoDB" id="9773249at2"/>
<protein>
    <submittedName>
        <fullName evidence="2">Acetyltransferase</fullName>
    </submittedName>
</protein>
<dbReference type="PANTHER" id="PTHR43415:SF3">
    <property type="entry name" value="GNAT-FAMILY ACETYLTRANSFERASE"/>
    <property type="match status" value="1"/>
</dbReference>
<reference evidence="2 3" key="1">
    <citation type="submission" date="2013-08" db="EMBL/GenBank/DDBJ databases">
        <authorList>
            <person name="Huang J."/>
            <person name="Wang G."/>
        </authorList>
    </citation>
    <scope>NUCLEOTIDE SEQUENCE [LARGE SCALE GENOMIC DNA]</scope>
    <source>
        <strain evidence="2 3">BH030004</strain>
    </source>
</reference>
<dbReference type="InterPro" id="IPR000182">
    <property type="entry name" value="GNAT_dom"/>
</dbReference>